<dbReference type="Pfam" id="PF03309">
    <property type="entry name" value="Pan_kinase"/>
    <property type="match status" value="1"/>
</dbReference>
<dbReference type="InterPro" id="IPR043129">
    <property type="entry name" value="ATPase_NBD"/>
</dbReference>
<dbReference type="SUPFAM" id="SSF53067">
    <property type="entry name" value="Actin-like ATPase domain"/>
    <property type="match status" value="2"/>
</dbReference>
<dbReference type="NCBIfam" id="TIGR00671">
    <property type="entry name" value="baf"/>
    <property type="match status" value="1"/>
</dbReference>
<keyword evidence="12 16" id="KW-0630">Potassium</keyword>
<dbReference type="HAMAP" id="MF_01274">
    <property type="entry name" value="Pantothen_kinase_3"/>
    <property type="match status" value="1"/>
</dbReference>
<evidence type="ECO:0000256" key="6">
    <source>
        <dbReference type="ARBA" id="ARBA00012102"/>
    </source>
</evidence>
<evidence type="ECO:0000256" key="13">
    <source>
        <dbReference type="ARBA" id="ARBA00022993"/>
    </source>
</evidence>
<comment type="pathway">
    <text evidence="4 16">Cofactor biosynthesis; coenzyme A biosynthesis; CoA from (R)-pantothenate: step 1/5.</text>
</comment>
<name>A0A859F9B8_9BACI</name>
<keyword evidence="7 16" id="KW-0963">Cytoplasm</keyword>
<feature type="active site" description="Proton acceptor" evidence="16">
    <location>
        <position position="109"/>
    </location>
</feature>
<keyword evidence="16" id="KW-0479">Metal-binding</keyword>
<dbReference type="RefSeq" id="WP_176007675.1">
    <property type="nucleotide sequence ID" value="NZ_CP041372.2"/>
</dbReference>
<dbReference type="GO" id="GO:0004594">
    <property type="term" value="F:pantothenate kinase activity"/>
    <property type="evidence" value="ECO:0007669"/>
    <property type="project" value="UniProtKB-UniRule"/>
</dbReference>
<sequence>MHVVVDIGNTKIAMGVYLGDSLTCHWTMKTDRMKTVDEYALFISQMCASKQIDPLQVEGIMICSVVPEIDRKLAHVMQQCFRKEALFVGPGVKTGLNILYENPREVGADRITNAVAGVAYYGSPLLVIDFGTATTYCYINAKKQYVGGAILPGIDISMDSLHARTSKLPQVDTLGKARSVIGKSTIQAIQSGYLYGFVSQTEGMITRMLKEAGEQAFVLATGPHAMLMKEELPSIHAVDDYLTFKGLHLLFTRNHT</sequence>
<evidence type="ECO:0000313" key="18">
    <source>
        <dbReference type="Proteomes" id="UP000318138"/>
    </source>
</evidence>
<accession>A0A859F9B8</accession>
<keyword evidence="13 16" id="KW-0173">Coenzyme A biosynthesis</keyword>
<evidence type="ECO:0000256" key="10">
    <source>
        <dbReference type="ARBA" id="ARBA00022777"/>
    </source>
</evidence>
<evidence type="ECO:0000256" key="14">
    <source>
        <dbReference type="ARBA" id="ARBA00038036"/>
    </source>
</evidence>
<evidence type="ECO:0000256" key="1">
    <source>
        <dbReference type="ARBA" id="ARBA00001206"/>
    </source>
</evidence>
<keyword evidence="8 16" id="KW-0808">Transferase</keyword>
<evidence type="ECO:0000256" key="5">
    <source>
        <dbReference type="ARBA" id="ARBA00011738"/>
    </source>
</evidence>
<feature type="binding site" evidence="16">
    <location>
        <begin position="6"/>
        <end position="13"/>
    </location>
    <ligand>
        <name>ATP</name>
        <dbReference type="ChEBI" id="CHEBI:30616"/>
    </ligand>
</feature>
<gene>
    <name evidence="16" type="primary">coaX</name>
    <name evidence="17" type="ORF">FLK61_22900</name>
</gene>
<dbReference type="EC" id="2.7.1.33" evidence="6 16"/>
<dbReference type="PANTHER" id="PTHR34265:SF1">
    <property type="entry name" value="TYPE III PANTOTHENATE KINASE"/>
    <property type="match status" value="1"/>
</dbReference>
<dbReference type="GO" id="GO:0015937">
    <property type="term" value="P:coenzyme A biosynthetic process"/>
    <property type="evidence" value="ECO:0007669"/>
    <property type="project" value="UniProtKB-UniRule"/>
</dbReference>
<dbReference type="GO" id="GO:0005737">
    <property type="term" value="C:cytoplasm"/>
    <property type="evidence" value="ECO:0007669"/>
    <property type="project" value="UniProtKB-SubCell"/>
</dbReference>
<organism evidence="17 18">
    <name type="scientific">Paenalkalicoccus suaedae</name>
    <dbReference type="NCBI Taxonomy" id="2592382"/>
    <lineage>
        <taxon>Bacteria</taxon>
        <taxon>Bacillati</taxon>
        <taxon>Bacillota</taxon>
        <taxon>Bacilli</taxon>
        <taxon>Bacillales</taxon>
        <taxon>Bacillaceae</taxon>
        <taxon>Paenalkalicoccus</taxon>
    </lineage>
</organism>
<dbReference type="EMBL" id="CP041372">
    <property type="protein sequence ID" value="QKS69659.1"/>
    <property type="molecule type" value="Genomic_DNA"/>
</dbReference>
<dbReference type="UniPathway" id="UPA00241">
    <property type="reaction ID" value="UER00352"/>
</dbReference>
<dbReference type="GO" id="GO:0005524">
    <property type="term" value="F:ATP binding"/>
    <property type="evidence" value="ECO:0007669"/>
    <property type="project" value="UniProtKB-UniRule"/>
</dbReference>
<evidence type="ECO:0000256" key="8">
    <source>
        <dbReference type="ARBA" id="ARBA00022679"/>
    </source>
</evidence>
<dbReference type="CDD" id="cd24015">
    <property type="entry name" value="ASKHA_NBD_PanK-III"/>
    <property type="match status" value="1"/>
</dbReference>
<evidence type="ECO:0000256" key="12">
    <source>
        <dbReference type="ARBA" id="ARBA00022958"/>
    </source>
</evidence>
<evidence type="ECO:0000256" key="16">
    <source>
        <dbReference type="HAMAP-Rule" id="MF_01274"/>
    </source>
</evidence>
<feature type="binding site" evidence="16">
    <location>
        <position position="100"/>
    </location>
    <ligand>
        <name>substrate</name>
    </ligand>
</feature>
<evidence type="ECO:0000256" key="9">
    <source>
        <dbReference type="ARBA" id="ARBA00022741"/>
    </source>
</evidence>
<evidence type="ECO:0000256" key="3">
    <source>
        <dbReference type="ARBA" id="ARBA00004496"/>
    </source>
</evidence>
<feature type="binding site" evidence="16">
    <location>
        <begin position="107"/>
        <end position="110"/>
    </location>
    <ligand>
        <name>substrate</name>
    </ligand>
</feature>
<comment type="function">
    <text evidence="16">Catalyzes the phosphorylation of pantothenate (Pan), the first step in CoA biosynthesis.</text>
</comment>
<comment type="catalytic activity">
    <reaction evidence="1 16">
        <text>(R)-pantothenate + ATP = (R)-4'-phosphopantothenate + ADP + H(+)</text>
        <dbReference type="Rhea" id="RHEA:16373"/>
        <dbReference type="ChEBI" id="CHEBI:10986"/>
        <dbReference type="ChEBI" id="CHEBI:15378"/>
        <dbReference type="ChEBI" id="CHEBI:29032"/>
        <dbReference type="ChEBI" id="CHEBI:30616"/>
        <dbReference type="ChEBI" id="CHEBI:456216"/>
        <dbReference type="EC" id="2.7.1.33"/>
    </reaction>
</comment>
<dbReference type="NCBIfam" id="NF009855">
    <property type="entry name" value="PRK13321.1"/>
    <property type="match status" value="1"/>
</dbReference>
<feature type="binding site" evidence="16">
    <location>
        <position position="185"/>
    </location>
    <ligand>
        <name>substrate</name>
    </ligand>
</feature>
<evidence type="ECO:0000256" key="7">
    <source>
        <dbReference type="ARBA" id="ARBA00022490"/>
    </source>
</evidence>
<keyword evidence="9 16" id="KW-0547">Nucleotide-binding</keyword>
<evidence type="ECO:0000256" key="11">
    <source>
        <dbReference type="ARBA" id="ARBA00022840"/>
    </source>
</evidence>
<comment type="similarity">
    <text evidence="14 16">Belongs to the type III pantothenate kinase family.</text>
</comment>
<comment type="cofactor">
    <cofactor evidence="16">
        <name>NH4(+)</name>
        <dbReference type="ChEBI" id="CHEBI:28938"/>
    </cofactor>
    <cofactor evidence="16">
        <name>K(+)</name>
        <dbReference type="ChEBI" id="CHEBI:29103"/>
    </cofactor>
    <text evidence="16">A monovalent cation. Ammonium or potassium.</text>
</comment>
<feature type="binding site" evidence="16">
    <location>
        <position position="132"/>
    </location>
    <ligand>
        <name>ATP</name>
        <dbReference type="ChEBI" id="CHEBI:30616"/>
    </ligand>
</feature>
<dbReference type="PANTHER" id="PTHR34265">
    <property type="entry name" value="TYPE III PANTOTHENATE KINASE"/>
    <property type="match status" value="1"/>
</dbReference>
<dbReference type="AlphaFoldDB" id="A0A859F9B8"/>
<dbReference type="KEGG" id="psua:FLK61_22900"/>
<keyword evidence="11 16" id="KW-0067">ATP-binding</keyword>
<evidence type="ECO:0000256" key="4">
    <source>
        <dbReference type="ARBA" id="ARBA00005225"/>
    </source>
</evidence>
<evidence type="ECO:0000313" key="17">
    <source>
        <dbReference type="EMBL" id="QKS69659.1"/>
    </source>
</evidence>
<reference evidence="18" key="1">
    <citation type="submission" date="2019-07" db="EMBL/GenBank/DDBJ databases">
        <title>Bacillus alkalisoli sp. nov. isolated from saline soil.</title>
        <authorList>
            <person name="Sun J.-Q."/>
            <person name="Xu L."/>
        </authorList>
    </citation>
    <scope>NUCLEOTIDE SEQUENCE [LARGE SCALE GENOMIC DNA]</scope>
    <source>
        <strain evidence="18">M4U3P1</strain>
    </source>
</reference>
<protein>
    <recommendedName>
        <fullName evidence="15 16">Type III pantothenate kinase</fullName>
        <ecNumber evidence="6 16">2.7.1.33</ecNumber>
    </recommendedName>
    <alternativeName>
        <fullName evidence="16">PanK-III</fullName>
    </alternativeName>
    <alternativeName>
        <fullName evidence="16">Pantothenic acid kinase</fullName>
    </alternativeName>
</protein>
<keyword evidence="18" id="KW-1185">Reference proteome</keyword>
<dbReference type="GO" id="GO:0046872">
    <property type="term" value="F:metal ion binding"/>
    <property type="evidence" value="ECO:0007669"/>
    <property type="project" value="UniProtKB-KW"/>
</dbReference>
<dbReference type="Proteomes" id="UP000318138">
    <property type="component" value="Chromosome"/>
</dbReference>
<dbReference type="Gene3D" id="3.30.420.40">
    <property type="match status" value="2"/>
</dbReference>
<comment type="subcellular location">
    <subcellularLocation>
        <location evidence="3 16">Cytoplasm</location>
    </subcellularLocation>
</comment>
<evidence type="ECO:0000256" key="2">
    <source>
        <dbReference type="ARBA" id="ARBA00001958"/>
    </source>
</evidence>
<proteinExistence type="inferred from homology"/>
<feature type="binding site" evidence="16">
    <location>
        <position position="129"/>
    </location>
    <ligand>
        <name>K(+)</name>
        <dbReference type="ChEBI" id="CHEBI:29103"/>
    </ligand>
</feature>
<comment type="cofactor">
    <cofactor evidence="2">
        <name>K(+)</name>
        <dbReference type="ChEBI" id="CHEBI:29103"/>
    </cofactor>
</comment>
<dbReference type="InterPro" id="IPR004619">
    <property type="entry name" value="Type_III_PanK"/>
</dbReference>
<comment type="subunit">
    <text evidence="5 16">Homodimer.</text>
</comment>
<evidence type="ECO:0000256" key="15">
    <source>
        <dbReference type="ARBA" id="ARBA00040883"/>
    </source>
</evidence>
<keyword evidence="10 16" id="KW-0418">Kinase</keyword>